<comment type="caution">
    <text evidence="2">The sequence shown here is derived from an EMBL/GenBank/DDBJ whole genome shotgun (WGS) entry which is preliminary data.</text>
</comment>
<reference evidence="2" key="2">
    <citation type="submission" date="2023-07" db="EMBL/GenBank/DDBJ databases">
        <authorList>
            <consortium name="Lawrence Berkeley National Laboratory"/>
            <person name="Haridas S."/>
            <person name="Hensen N."/>
            <person name="Bonometti L."/>
            <person name="Westerberg I."/>
            <person name="Brannstrom I.O."/>
            <person name="Guillou S."/>
            <person name="Cros-Aarteil S."/>
            <person name="Calhoun S."/>
            <person name="Kuo A."/>
            <person name="Mondo S."/>
            <person name="Pangilinan J."/>
            <person name="Riley R."/>
            <person name="LaButti K."/>
            <person name="Andreopoulos B."/>
            <person name="Lipzen A."/>
            <person name="Chen C."/>
            <person name="Yanf M."/>
            <person name="Daum C."/>
            <person name="Ng V."/>
            <person name="Clum A."/>
            <person name="Steindorff A."/>
            <person name="Ohm R."/>
            <person name="Martin F."/>
            <person name="Silar P."/>
            <person name="Natvig D."/>
            <person name="Lalanne C."/>
            <person name="Gautier V."/>
            <person name="Ament-velasquez S.L."/>
            <person name="Kruys A."/>
            <person name="Hutchinson M.I."/>
            <person name="Powell A.J."/>
            <person name="Barry K."/>
            <person name="Miller A.N."/>
            <person name="Grigoriev I.V."/>
            <person name="Debuchy R."/>
            <person name="Gladieux P."/>
            <person name="Thoren M.H."/>
            <person name="Johannesson H."/>
        </authorList>
    </citation>
    <scope>NUCLEOTIDE SEQUENCE</scope>
    <source>
        <strain evidence="2">FGSC 1904</strain>
    </source>
</reference>
<dbReference type="Proteomes" id="UP001281003">
    <property type="component" value="Unassembled WGS sequence"/>
</dbReference>
<protein>
    <submittedName>
        <fullName evidence="2">Uncharacterized protein</fullName>
    </submittedName>
</protein>
<proteinExistence type="predicted"/>
<evidence type="ECO:0000313" key="3">
    <source>
        <dbReference type="Proteomes" id="UP001281003"/>
    </source>
</evidence>
<reference evidence="2" key="1">
    <citation type="journal article" date="2023" name="Mol. Phylogenet. Evol.">
        <title>Genome-scale phylogeny and comparative genomics of the fungal order Sordariales.</title>
        <authorList>
            <person name="Hensen N."/>
            <person name="Bonometti L."/>
            <person name="Westerberg I."/>
            <person name="Brannstrom I.O."/>
            <person name="Guillou S."/>
            <person name="Cros-Aarteil S."/>
            <person name="Calhoun S."/>
            <person name="Haridas S."/>
            <person name="Kuo A."/>
            <person name="Mondo S."/>
            <person name="Pangilinan J."/>
            <person name="Riley R."/>
            <person name="LaButti K."/>
            <person name="Andreopoulos B."/>
            <person name="Lipzen A."/>
            <person name="Chen C."/>
            <person name="Yan M."/>
            <person name="Daum C."/>
            <person name="Ng V."/>
            <person name="Clum A."/>
            <person name="Steindorff A."/>
            <person name="Ohm R.A."/>
            <person name="Martin F."/>
            <person name="Silar P."/>
            <person name="Natvig D.O."/>
            <person name="Lalanne C."/>
            <person name="Gautier V."/>
            <person name="Ament-Velasquez S.L."/>
            <person name="Kruys A."/>
            <person name="Hutchinson M.I."/>
            <person name="Powell A.J."/>
            <person name="Barry K."/>
            <person name="Miller A.N."/>
            <person name="Grigoriev I.V."/>
            <person name="Debuchy R."/>
            <person name="Gladieux P."/>
            <person name="Hiltunen Thoren M."/>
            <person name="Johannesson H."/>
        </authorList>
    </citation>
    <scope>NUCLEOTIDE SEQUENCE</scope>
    <source>
        <strain evidence="2">FGSC 1904</strain>
    </source>
</reference>
<sequence>MRTQLVIPALFAGLASAGGNLETRSISAVQAIKEIMPGALSDCSKSDAPTECSTPEQAAPFLIESLKQRTTGEIAMVLSVIGVETADLKYRVNKNPGIPGQGTANMMSPSYVRKYAEFLKLPIEGRSEADILQLVIEDDFNHFNSAVWFINQECTEDVKAKMRMGTDEGYKLYLEKCIVTENSDLRQAYWARAKKVFNLTGK</sequence>
<dbReference type="EMBL" id="JAUTDP010000007">
    <property type="protein sequence ID" value="KAK3397707.1"/>
    <property type="molecule type" value="Genomic_DNA"/>
</dbReference>
<feature type="signal peptide" evidence="1">
    <location>
        <begin position="1"/>
        <end position="17"/>
    </location>
</feature>
<accession>A0AAE0PD89</accession>
<evidence type="ECO:0000313" key="2">
    <source>
        <dbReference type="EMBL" id="KAK3397707.1"/>
    </source>
</evidence>
<feature type="chain" id="PRO_5042115048" evidence="1">
    <location>
        <begin position="18"/>
        <end position="202"/>
    </location>
</feature>
<name>A0AAE0PD89_SORBR</name>
<keyword evidence="3" id="KW-1185">Reference proteome</keyword>
<gene>
    <name evidence="2" type="ORF">B0T20DRAFT_479925</name>
</gene>
<organism evidence="2 3">
    <name type="scientific">Sordaria brevicollis</name>
    <dbReference type="NCBI Taxonomy" id="83679"/>
    <lineage>
        <taxon>Eukaryota</taxon>
        <taxon>Fungi</taxon>
        <taxon>Dikarya</taxon>
        <taxon>Ascomycota</taxon>
        <taxon>Pezizomycotina</taxon>
        <taxon>Sordariomycetes</taxon>
        <taxon>Sordariomycetidae</taxon>
        <taxon>Sordariales</taxon>
        <taxon>Sordariaceae</taxon>
        <taxon>Sordaria</taxon>
    </lineage>
</organism>
<evidence type="ECO:0000256" key="1">
    <source>
        <dbReference type="SAM" id="SignalP"/>
    </source>
</evidence>
<dbReference type="AlphaFoldDB" id="A0AAE0PD89"/>
<keyword evidence="1" id="KW-0732">Signal</keyword>